<protein>
    <submittedName>
        <fullName evidence="1">Uncharacterized protein</fullName>
    </submittedName>
</protein>
<organism evidence="1 2">
    <name type="scientific">Mollisia scopiformis</name>
    <name type="common">Conifer needle endophyte fungus</name>
    <name type="synonym">Phialocephala scopiformis</name>
    <dbReference type="NCBI Taxonomy" id="149040"/>
    <lineage>
        <taxon>Eukaryota</taxon>
        <taxon>Fungi</taxon>
        <taxon>Dikarya</taxon>
        <taxon>Ascomycota</taxon>
        <taxon>Pezizomycotina</taxon>
        <taxon>Leotiomycetes</taxon>
        <taxon>Helotiales</taxon>
        <taxon>Mollisiaceae</taxon>
        <taxon>Mollisia</taxon>
    </lineage>
</organism>
<evidence type="ECO:0000313" key="2">
    <source>
        <dbReference type="Proteomes" id="UP000070700"/>
    </source>
</evidence>
<proteinExistence type="predicted"/>
<evidence type="ECO:0000313" key="1">
    <source>
        <dbReference type="EMBL" id="KUJ15681.1"/>
    </source>
</evidence>
<dbReference type="RefSeq" id="XP_018070036.1">
    <property type="nucleotide sequence ID" value="XM_018223519.1"/>
</dbReference>
<name>A0A194X672_MOLSC</name>
<sequence length="124" mass="13823">MMFKTYVFSLAASEMSHSQPRRASISRRPALMYVADIPVQQQGTLEFNKHQVLYCGSNHTLSSNHAFVFRSNIKSAVSRNGFETAQWTKLDSHSIIRRSMTQFPACSKAGCMSSNPVSRSGSQS</sequence>
<dbReference type="AlphaFoldDB" id="A0A194X672"/>
<dbReference type="GeneID" id="28833245"/>
<gene>
    <name evidence="1" type="ORF">LY89DRAFT_92768</name>
</gene>
<dbReference type="InParanoid" id="A0A194X672"/>
<dbReference type="Proteomes" id="UP000070700">
    <property type="component" value="Unassembled WGS sequence"/>
</dbReference>
<dbReference type="KEGG" id="psco:LY89DRAFT_92768"/>
<accession>A0A194X672</accession>
<dbReference type="EMBL" id="KQ947417">
    <property type="protein sequence ID" value="KUJ15681.1"/>
    <property type="molecule type" value="Genomic_DNA"/>
</dbReference>
<keyword evidence="2" id="KW-1185">Reference proteome</keyword>
<reference evidence="1 2" key="1">
    <citation type="submission" date="2015-10" db="EMBL/GenBank/DDBJ databases">
        <title>Full genome of DAOMC 229536 Phialocephala scopiformis, a fungal endophyte of spruce producing the potent anti-insectan compound rugulosin.</title>
        <authorList>
            <consortium name="DOE Joint Genome Institute"/>
            <person name="Walker A.K."/>
            <person name="Frasz S.L."/>
            <person name="Seifert K.A."/>
            <person name="Miller J.D."/>
            <person name="Mondo S.J."/>
            <person name="Labutti K."/>
            <person name="Lipzen A."/>
            <person name="Dockter R."/>
            <person name="Kennedy M."/>
            <person name="Grigoriev I.V."/>
            <person name="Spatafora J.W."/>
        </authorList>
    </citation>
    <scope>NUCLEOTIDE SEQUENCE [LARGE SCALE GENOMIC DNA]</scope>
    <source>
        <strain evidence="1 2">CBS 120377</strain>
    </source>
</reference>